<comment type="pathway">
    <text evidence="3">Protein modification; protein ubiquitination.</text>
</comment>
<comment type="caution">
    <text evidence="18">The sequence shown here is derived from an EMBL/GenBank/DDBJ whole genome shotgun (WGS) entry which is preliminary data.</text>
</comment>
<reference evidence="18" key="1">
    <citation type="submission" date="2021-08" db="EMBL/GenBank/DDBJ databases">
        <title>WGS assembly of Ceratopteris richardii.</title>
        <authorList>
            <person name="Marchant D.B."/>
            <person name="Chen G."/>
            <person name="Jenkins J."/>
            <person name="Shu S."/>
            <person name="Leebens-Mack J."/>
            <person name="Grimwood J."/>
            <person name="Schmutz J."/>
            <person name="Soltis P."/>
            <person name="Soltis D."/>
            <person name="Chen Z.-H."/>
        </authorList>
    </citation>
    <scope>NUCLEOTIDE SEQUENCE</scope>
    <source>
        <strain evidence="18">Whitten #5841</strain>
        <tissue evidence="18">Leaf</tissue>
    </source>
</reference>
<organism evidence="18 19">
    <name type="scientific">Ceratopteris richardii</name>
    <name type="common">Triangle waterfern</name>
    <dbReference type="NCBI Taxonomy" id="49495"/>
    <lineage>
        <taxon>Eukaryota</taxon>
        <taxon>Viridiplantae</taxon>
        <taxon>Streptophyta</taxon>
        <taxon>Embryophyta</taxon>
        <taxon>Tracheophyta</taxon>
        <taxon>Polypodiopsida</taxon>
        <taxon>Polypodiidae</taxon>
        <taxon>Polypodiales</taxon>
        <taxon>Pteridineae</taxon>
        <taxon>Pteridaceae</taxon>
        <taxon>Parkerioideae</taxon>
        <taxon>Ceratopteris</taxon>
    </lineage>
</organism>
<dbReference type="EC" id="2.3.2.27" evidence="4"/>
<evidence type="ECO:0000256" key="6">
    <source>
        <dbReference type="ARBA" id="ARBA00022692"/>
    </source>
</evidence>
<dbReference type="GO" id="GO:0008270">
    <property type="term" value="F:zinc ion binding"/>
    <property type="evidence" value="ECO:0007669"/>
    <property type="project" value="UniProtKB-KW"/>
</dbReference>
<feature type="region of interest" description="Disordered" evidence="15">
    <location>
        <begin position="1"/>
        <end position="24"/>
    </location>
</feature>
<evidence type="ECO:0000256" key="11">
    <source>
        <dbReference type="ARBA" id="ARBA00022989"/>
    </source>
</evidence>
<evidence type="ECO:0000256" key="8">
    <source>
        <dbReference type="ARBA" id="ARBA00022771"/>
    </source>
</evidence>
<sequence length="401" mass="44332">MNGRFERISSDFCSQPSSGPEESMVDLPCKGEIQIMQFFETFSLAHTLTYPSEHKQEACAVTACRPSISGRTHRNGGVGHRPEMLGSVIVLLCVNRNILRSPDSTNLLDSFVVEAILQSRMSNSWDGIPFSNQDSYMPLRIPSAAFFLMLLLARQPFTSASASASVQKSTTGRFSRISSLYQGQEEDSEVIGLSVRSVADITPTDHADAVNQTASDPGTPPSISPPEERHAFHGESGYLRTSSILLIIIFVIVFFTTGFLSIYIQKHCIGPIRPDSLINHSIPIWQTPQEQQHGVSSHLVSTLPTLVYSKDQGLKEAIGMKAIAFSSECAVCLTPFDDGEELRLLPGCGHSYHKECIDMWFFSHETCPLCRRIIGHKQKADGDPDIHRPPVFETQNLSYIV</sequence>
<evidence type="ECO:0000256" key="2">
    <source>
        <dbReference type="ARBA" id="ARBA00004167"/>
    </source>
</evidence>
<evidence type="ECO:0000256" key="12">
    <source>
        <dbReference type="ARBA" id="ARBA00023136"/>
    </source>
</evidence>
<dbReference type="SMART" id="SM00184">
    <property type="entry name" value="RING"/>
    <property type="match status" value="1"/>
</dbReference>
<comment type="similarity">
    <text evidence="13">Belongs to the RING-type zinc finger family. ATL subfamily.</text>
</comment>
<dbReference type="GO" id="GO:0016020">
    <property type="term" value="C:membrane"/>
    <property type="evidence" value="ECO:0007669"/>
    <property type="project" value="UniProtKB-SubCell"/>
</dbReference>
<keyword evidence="11 16" id="KW-1133">Transmembrane helix</keyword>
<feature type="transmembrane region" description="Helical" evidence="16">
    <location>
        <begin position="244"/>
        <end position="264"/>
    </location>
</feature>
<dbReference type="SUPFAM" id="SSF57850">
    <property type="entry name" value="RING/U-box"/>
    <property type="match status" value="1"/>
</dbReference>
<dbReference type="InterPro" id="IPR013083">
    <property type="entry name" value="Znf_RING/FYVE/PHD"/>
</dbReference>
<feature type="domain" description="RING-type" evidence="17">
    <location>
        <begin position="329"/>
        <end position="371"/>
    </location>
</feature>
<comment type="catalytic activity">
    <reaction evidence="1">
        <text>S-ubiquitinyl-[E2 ubiquitin-conjugating enzyme]-L-cysteine + [acceptor protein]-L-lysine = [E2 ubiquitin-conjugating enzyme]-L-cysteine + N(6)-ubiquitinyl-[acceptor protein]-L-lysine.</text>
        <dbReference type="EC" id="2.3.2.27"/>
    </reaction>
</comment>
<dbReference type="InterPro" id="IPR053238">
    <property type="entry name" value="RING-H2_zinc_finger"/>
</dbReference>
<evidence type="ECO:0000256" key="7">
    <source>
        <dbReference type="ARBA" id="ARBA00022723"/>
    </source>
</evidence>
<dbReference type="Pfam" id="PF13639">
    <property type="entry name" value="zf-RING_2"/>
    <property type="match status" value="1"/>
</dbReference>
<evidence type="ECO:0000256" key="15">
    <source>
        <dbReference type="SAM" id="MobiDB-lite"/>
    </source>
</evidence>
<keyword evidence="10" id="KW-0862">Zinc</keyword>
<evidence type="ECO:0000313" key="18">
    <source>
        <dbReference type="EMBL" id="KAH7365980.1"/>
    </source>
</evidence>
<comment type="subcellular location">
    <subcellularLocation>
        <location evidence="2">Membrane</location>
        <topology evidence="2">Single-pass membrane protein</topology>
    </subcellularLocation>
</comment>
<dbReference type="AlphaFoldDB" id="A0A8T2ST49"/>
<keyword evidence="12 16" id="KW-0472">Membrane</keyword>
<keyword evidence="7" id="KW-0479">Metal-binding</keyword>
<protein>
    <recommendedName>
        <fullName evidence="4">RING-type E3 ubiquitin transferase</fullName>
        <ecNumber evidence="4">2.3.2.27</ecNumber>
    </recommendedName>
</protein>
<name>A0A8T2ST49_CERRI</name>
<evidence type="ECO:0000256" key="13">
    <source>
        <dbReference type="ARBA" id="ARBA00024209"/>
    </source>
</evidence>
<evidence type="ECO:0000256" key="5">
    <source>
        <dbReference type="ARBA" id="ARBA00022679"/>
    </source>
</evidence>
<dbReference type="PANTHER" id="PTHR14155">
    <property type="entry name" value="RING FINGER DOMAIN-CONTAINING"/>
    <property type="match status" value="1"/>
</dbReference>
<evidence type="ECO:0000256" key="14">
    <source>
        <dbReference type="PROSITE-ProRule" id="PRU00175"/>
    </source>
</evidence>
<dbReference type="EMBL" id="CM035423">
    <property type="protein sequence ID" value="KAH7365980.1"/>
    <property type="molecule type" value="Genomic_DNA"/>
</dbReference>
<dbReference type="OrthoDB" id="8062037at2759"/>
<evidence type="ECO:0000256" key="9">
    <source>
        <dbReference type="ARBA" id="ARBA00022786"/>
    </source>
</evidence>
<dbReference type="InterPro" id="IPR001841">
    <property type="entry name" value="Znf_RING"/>
</dbReference>
<feature type="region of interest" description="Disordered" evidence="15">
    <location>
        <begin position="207"/>
        <end position="230"/>
    </location>
</feature>
<evidence type="ECO:0000256" key="16">
    <source>
        <dbReference type="SAM" id="Phobius"/>
    </source>
</evidence>
<evidence type="ECO:0000256" key="4">
    <source>
        <dbReference type="ARBA" id="ARBA00012483"/>
    </source>
</evidence>
<dbReference type="Proteomes" id="UP000825935">
    <property type="component" value="Chromosome 18"/>
</dbReference>
<keyword evidence="19" id="KW-1185">Reference proteome</keyword>
<accession>A0A8T2ST49</accession>
<evidence type="ECO:0000313" key="19">
    <source>
        <dbReference type="Proteomes" id="UP000825935"/>
    </source>
</evidence>
<evidence type="ECO:0000256" key="10">
    <source>
        <dbReference type="ARBA" id="ARBA00022833"/>
    </source>
</evidence>
<keyword evidence="5" id="KW-0808">Transferase</keyword>
<dbReference type="CDD" id="cd16461">
    <property type="entry name" value="RING-H2_EL5-like"/>
    <property type="match status" value="1"/>
</dbReference>
<proteinExistence type="inferred from homology"/>
<keyword evidence="6 16" id="KW-0812">Transmembrane</keyword>
<dbReference type="GO" id="GO:0061630">
    <property type="term" value="F:ubiquitin protein ligase activity"/>
    <property type="evidence" value="ECO:0007669"/>
    <property type="project" value="UniProtKB-EC"/>
</dbReference>
<feature type="compositionally biased region" description="Polar residues" evidence="15">
    <location>
        <begin position="11"/>
        <end position="20"/>
    </location>
</feature>
<gene>
    <name evidence="18" type="ORF">KP509_18G057400</name>
</gene>
<keyword evidence="9" id="KW-0833">Ubl conjugation pathway</keyword>
<dbReference type="PROSITE" id="PS50089">
    <property type="entry name" value="ZF_RING_2"/>
    <property type="match status" value="1"/>
</dbReference>
<evidence type="ECO:0000259" key="17">
    <source>
        <dbReference type="PROSITE" id="PS50089"/>
    </source>
</evidence>
<keyword evidence="8 14" id="KW-0863">Zinc-finger</keyword>
<evidence type="ECO:0000256" key="3">
    <source>
        <dbReference type="ARBA" id="ARBA00004906"/>
    </source>
</evidence>
<evidence type="ECO:0000256" key="1">
    <source>
        <dbReference type="ARBA" id="ARBA00000900"/>
    </source>
</evidence>
<dbReference type="Gene3D" id="3.30.40.10">
    <property type="entry name" value="Zinc/RING finger domain, C3HC4 (zinc finger)"/>
    <property type="match status" value="1"/>
</dbReference>
<dbReference type="FunFam" id="3.30.40.10:FF:000187">
    <property type="entry name" value="E3 ubiquitin-protein ligase ATL6"/>
    <property type="match status" value="1"/>
</dbReference>
<dbReference type="PANTHER" id="PTHR14155:SF627">
    <property type="entry name" value="OS06G0192800 PROTEIN"/>
    <property type="match status" value="1"/>
</dbReference>